<feature type="non-terminal residue" evidence="1">
    <location>
        <position position="89"/>
    </location>
</feature>
<dbReference type="EMBL" id="KI968819">
    <property type="protein sequence ID" value="EUN22191.1"/>
    <property type="molecule type" value="Genomic_DNA"/>
</dbReference>
<reference evidence="1 2" key="1">
    <citation type="journal article" date="2013" name="PLoS Genet.">
        <title>Comparative genome structure, secondary metabolite, and effector coding capacity across Cochliobolus pathogens.</title>
        <authorList>
            <person name="Condon B.J."/>
            <person name="Leng Y."/>
            <person name="Wu D."/>
            <person name="Bushley K.E."/>
            <person name="Ohm R.A."/>
            <person name="Otillar R."/>
            <person name="Martin J."/>
            <person name="Schackwitz W."/>
            <person name="Grimwood J."/>
            <person name="MohdZainudin N."/>
            <person name="Xue C."/>
            <person name="Wang R."/>
            <person name="Manning V.A."/>
            <person name="Dhillon B."/>
            <person name="Tu Z.J."/>
            <person name="Steffenson B.J."/>
            <person name="Salamov A."/>
            <person name="Sun H."/>
            <person name="Lowry S."/>
            <person name="LaButti K."/>
            <person name="Han J."/>
            <person name="Copeland A."/>
            <person name="Lindquist E."/>
            <person name="Barry K."/>
            <person name="Schmutz J."/>
            <person name="Baker S.E."/>
            <person name="Ciuffetti L.M."/>
            <person name="Grigoriev I.V."/>
            <person name="Zhong S."/>
            <person name="Turgeon B.G."/>
        </authorList>
    </citation>
    <scope>NUCLEOTIDE SEQUENCE [LARGE SCALE GENOMIC DNA]</scope>
    <source>
        <strain evidence="1 2">FI3</strain>
    </source>
</reference>
<feature type="non-terminal residue" evidence="1">
    <location>
        <position position="1"/>
    </location>
</feature>
<gene>
    <name evidence="1" type="ORF">COCVIDRAFT_70413</name>
</gene>
<evidence type="ECO:0008006" key="3">
    <source>
        <dbReference type="Google" id="ProtNLM"/>
    </source>
</evidence>
<evidence type="ECO:0000313" key="2">
    <source>
        <dbReference type="Proteomes" id="UP000054337"/>
    </source>
</evidence>
<dbReference type="Proteomes" id="UP000054337">
    <property type="component" value="Unassembled WGS sequence"/>
</dbReference>
<name>W7E184_BIPV3</name>
<accession>W7E184</accession>
<evidence type="ECO:0000313" key="1">
    <source>
        <dbReference type="EMBL" id="EUN22191.1"/>
    </source>
</evidence>
<organism evidence="1 2">
    <name type="scientific">Bipolaris victoriae (strain FI3)</name>
    <name type="common">Victoria blight of oats agent</name>
    <name type="synonym">Cochliobolus victoriae</name>
    <dbReference type="NCBI Taxonomy" id="930091"/>
    <lineage>
        <taxon>Eukaryota</taxon>
        <taxon>Fungi</taxon>
        <taxon>Dikarya</taxon>
        <taxon>Ascomycota</taxon>
        <taxon>Pezizomycotina</taxon>
        <taxon>Dothideomycetes</taxon>
        <taxon>Pleosporomycetidae</taxon>
        <taxon>Pleosporales</taxon>
        <taxon>Pleosporineae</taxon>
        <taxon>Pleosporaceae</taxon>
        <taxon>Bipolaris</taxon>
    </lineage>
</organism>
<proteinExistence type="predicted"/>
<dbReference type="HOGENOM" id="CLU_2460665_0_0_1"/>
<dbReference type="GeneID" id="26257792"/>
<keyword evidence="2" id="KW-1185">Reference proteome</keyword>
<dbReference type="AlphaFoldDB" id="W7E184"/>
<dbReference type="RefSeq" id="XP_014551767.1">
    <property type="nucleotide sequence ID" value="XM_014696281.1"/>
</dbReference>
<sequence>IRVSSKHLMLASSYFKRSLGGALTEGHTLRSEGHVKIKMDGLELDAMLLVMNMIHGRFRQLPSSVDLRTLTSIAILTDYLQCHEVVEPF</sequence>
<protein>
    <recommendedName>
        <fullName evidence="3">BTB domain-containing protein</fullName>
    </recommendedName>
</protein>